<dbReference type="Pfam" id="PF13561">
    <property type="entry name" value="adh_short_C2"/>
    <property type="match status" value="1"/>
</dbReference>
<dbReference type="PRINTS" id="PR00081">
    <property type="entry name" value="GDHRDH"/>
</dbReference>
<evidence type="ECO:0000256" key="1">
    <source>
        <dbReference type="ARBA" id="ARBA00006484"/>
    </source>
</evidence>
<sequence length="258" mass="26530">MAPGTLQRALVTGGANGIGAAICRRLAADGFEVTLCDLDAENAEALAAEIGAAFEVIDATDSIAVAGFVASSGPFEVLVNNVGVDQHAFFTRMETKSWRGLLAVNLETTFAFTLGVLPAMQRTGYGRVVNVASEAGRLGSKGGAVYAAAKAGVIGFTRSIARENARYGITVNAVLPGPIRTPLVEKAIAQFGDKLRSDMEGLTLVKRLGEPEEVAAAVSFFASPSASFVTGEVLGVSGGMGCGASWRAKCRERAAVAG</sequence>
<dbReference type="InterPro" id="IPR002347">
    <property type="entry name" value="SDR_fam"/>
</dbReference>
<dbReference type="PROSITE" id="PS00061">
    <property type="entry name" value="ADH_SHORT"/>
    <property type="match status" value="1"/>
</dbReference>
<evidence type="ECO:0000313" key="2">
    <source>
        <dbReference type="EMBL" id="WFU65333.1"/>
    </source>
</evidence>
<dbReference type="EMBL" id="CP121646">
    <property type="protein sequence ID" value="WFU65333.1"/>
    <property type="molecule type" value="Genomic_DNA"/>
</dbReference>
<dbReference type="InterPro" id="IPR050259">
    <property type="entry name" value="SDR"/>
</dbReference>
<reference evidence="2 3" key="1">
    <citation type="submission" date="2023-04" db="EMBL/GenBank/DDBJ databases">
        <title>Australian commercial rhizobial inoculants.</title>
        <authorList>
            <person name="Kohlmeier M.G."/>
            <person name="O'Hara G.W."/>
            <person name="Colombi E."/>
            <person name="Ramsay J.P."/>
            <person name="Terpolilli J."/>
        </authorList>
    </citation>
    <scope>NUCLEOTIDE SEQUENCE [LARGE SCALE GENOMIC DNA]</scope>
    <source>
        <strain evidence="2 3">CB627</strain>
    </source>
</reference>
<dbReference type="Gene3D" id="3.40.50.720">
    <property type="entry name" value="NAD(P)-binding Rossmann-like Domain"/>
    <property type="match status" value="1"/>
</dbReference>
<dbReference type="PANTHER" id="PTHR42879">
    <property type="entry name" value="3-OXOACYL-(ACYL-CARRIER-PROTEIN) REDUCTASE"/>
    <property type="match status" value="1"/>
</dbReference>
<dbReference type="PANTHER" id="PTHR42879:SF2">
    <property type="entry name" value="3-OXOACYL-[ACYL-CARRIER-PROTEIN] REDUCTASE FABG"/>
    <property type="match status" value="1"/>
</dbReference>
<evidence type="ECO:0000313" key="3">
    <source>
        <dbReference type="Proteomes" id="UP001221546"/>
    </source>
</evidence>
<dbReference type="Proteomes" id="UP001221546">
    <property type="component" value="Chromosome"/>
</dbReference>
<protein>
    <submittedName>
        <fullName evidence="2">SDR family NAD(P)-dependent oxidoreductase</fullName>
    </submittedName>
</protein>
<dbReference type="InterPro" id="IPR020904">
    <property type="entry name" value="Sc_DH/Rdtase_CS"/>
</dbReference>
<name>A0ABY8JJP4_9BRAD</name>
<accession>A0ABY8JJP4</accession>
<dbReference type="InterPro" id="IPR036291">
    <property type="entry name" value="NAD(P)-bd_dom_sf"/>
</dbReference>
<proteinExistence type="inferred from homology"/>
<dbReference type="RefSeq" id="WP_253638681.1">
    <property type="nucleotide sequence ID" value="NZ_CP121646.1"/>
</dbReference>
<dbReference type="PRINTS" id="PR00080">
    <property type="entry name" value="SDRFAMILY"/>
</dbReference>
<keyword evidence="3" id="KW-1185">Reference proteome</keyword>
<dbReference type="SUPFAM" id="SSF51735">
    <property type="entry name" value="NAD(P)-binding Rossmann-fold domains"/>
    <property type="match status" value="1"/>
</dbReference>
<organism evidence="2 3">
    <name type="scientific">Bradyrhizobium brasilense</name>
    <dbReference type="NCBI Taxonomy" id="1419277"/>
    <lineage>
        <taxon>Bacteria</taxon>
        <taxon>Pseudomonadati</taxon>
        <taxon>Pseudomonadota</taxon>
        <taxon>Alphaproteobacteria</taxon>
        <taxon>Hyphomicrobiales</taxon>
        <taxon>Nitrobacteraceae</taxon>
        <taxon>Bradyrhizobium</taxon>
    </lineage>
</organism>
<comment type="similarity">
    <text evidence="1">Belongs to the short-chain dehydrogenases/reductases (SDR) family.</text>
</comment>
<gene>
    <name evidence="2" type="ORF">QA636_07295</name>
</gene>